<dbReference type="EMBL" id="BJWL01000020">
    <property type="protein sequence ID" value="GFZ09101.1"/>
    <property type="molecule type" value="Genomic_DNA"/>
</dbReference>
<evidence type="ECO:0000256" key="5">
    <source>
        <dbReference type="SAM" id="Phobius"/>
    </source>
</evidence>
<keyword evidence="5" id="KW-0472">Membrane</keyword>
<organism evidence="7 8">
    <name type="scientific">Actinidia rufa</name>
    <dbReference type="NCBI Taxonomy" id="165716"/>
    <lineage>
        <taxon>Eukaryota</taxon>
        <taxon>Viridiplantae</taxon>
        <taxon>Streptophyta</taxon>
        <taxon>Embryophyta</taxon>
        <taxon>Tracheophyta</taxon>
        <taxon>Spermatophyta</taxon>
        <taxon>Magnoliopsida</taxon>
        <taxon>eudicotyledons</taxon>
        <taxon>Gunneridae</taxon>
        <taxon>Pentapetalae</taxon>
        <taxon>asterids</taxon>
        <taxon>Ericales</taxon>
        <taxon>Actinidiaceae</taxon>
        <taxon>Actinidia</taxon>
    </lineage>
</organism>
<dbReference type="GO" id="GO:0008422">
    <property type="term" value="F:beta-glucosidase activity"/>
    <property type="evidence" value="ECO:0007669"/>
    <property type="project" value="TreeGrafter"/>
</dbReference>
<dbReference type="SUPFAM" id="SSF51445">
    <property type="entry name" value="(Trans)glycosidases"/>
    <property type="match status" value="1"/>
</dbReference>
<dbReference type="Pfam" id="PF00232">
    <property type="entry name" value="Glyco_hydro_1"/>
    <property type="match status" value="2"/>
</dbReference>
<dbReference type="CDD" id="cd20405">
    <property type="entry name" value="Tudor_Agenet_AtDUF_rpt1_3"/>
    <property type="match status" value="1"/>
</dbReference>
<dbReference type="InterPro" id="IPR008395">
    <property type="entry name" value="Agenet-like_dom"/>
</dbReference>
<feature type="domain" description="Agenet" evidence="6">
    <location>
        <begin position="969"/>
        <end position="1025"/>
    </location>
</feature>
<keyword evidence="5" id="KW-1133">Transmembrane helix</keyword>
<proteinExistence type="inferred from homology"/>
<dbReference type="InterPro" id="IPR014002">
    <property type="entry name" value="Agenet_dom_plant"/>
</dbReference>
<dbReference type="Pfam" id="PF05641">
    <property type="entry name" value="Agenet"/>
    <property type="match status" value="1"/>
</dbReference>
<dbReference type="PANTHER" id="PTHR10353">
    <property type="entry name" value="GLYCOSYL HYDROLASE"/>
    <property type="match status" value="1"/>
</dbReference>
<dbReference type="GO" id="GO:0005975">
    <property type="term" value="P:carbohydrate metabolic process"/>
    <property type="evidence" value="ECO:0007669"/>
    <property type="project" value="InterPro"/>
</dbReference>
<keyword evidence="8" id="KW-1185">Reference proteome</keyword>
<protein>
    <submittedName>
        <fullName evidence="7">Glycosyl hydrolase superfamily protein</fullName>
    </submittedName>
</protein>
<evidence type="ECO:0000256" key="2">
    <source>
        <dbReference type="ARBA" id="ARBA00022801"/>
    </source>
</evidence>
<feature type="active site" description="Nucleophile" evidence="4">
    <location>
        <position position="479"/>
    </location>
</feature>
<dbReference type="PANTHER" id="PTHR10353:SF209">
    <property type="entry name" value="GALACTOLIPID GALACTOSYLTRANSFERASE SFR2, CHLOROPLASTIC"/>
    <property type="match status" value="1"/>
</dbReference>
<sequence>MIRCSCIKSKLVVGRGSGISACTLHPPSLSLPKSWEFQSYLLDSMAIATLFLAATKLAGILVTVTVAANAVSFSFYRRKNLRRFRSPIDESSDTLAVFNVTPSSEGTEEEFFFGLATAPAHVEDRLHDAWLEFAEENPCDKLESLNSPRSQQMQKKPIKIAMEAMIRGIQTYVEEEEPAPPEECHHKVAAWHNVPHPEERLRFWSDPDTELKLAKDTGVRVFRMGIDWTRIMPEEPINGSKNTVNYAALERYKWIINRVRSYGMKVMLTLFHHSLPPWAGEYGGWKLEKTIDYFLDFTRLVVDSVSDAVDYWITFNEPHVFCLLTYCAGAWPGGNPDMLEAATSALPTGVFHQVMNWMAIAHSKAYDYIHEKSTLSNTSVGVAHNVSFMRPYGLFDVPAVTLANSLTLFQYLDSISNKLDFIGINYYGQEVVSGAGLKLVEADEYSESGRGVYPDGLYRMLLQFHERYKHLNVPFIITENGVSDETDLIRRPYLLEHLLAIYAAMTMGVHVLGYLFWTISDNWEWADGYGPKFGLVAVDRANNLGRIPRPSYHLFSKVATTGKVTRQDRERAWNELHRAAIEGKTRPFYRAVNKHGLMYAGGLDEPIWRPYIDRDWRFGHYEMEGLQDPLNRLSRYILRPFSLRGKVKPQTEVVELQPVELSFFIVAVKTCSSFGKQSSQLLRHNKFLIRLLGFNGAQNAHGTFPKRGQSGGRRRRRLVTLVPGDRTPLVSGEAQGHDLRRVRKSRRREYVVAASVGPSPPADPLQSFKVGEKVDALHETAWGQSRIYSRIRGIRCRSWVWLKSLRSSSGICGFIAIGTTARGFPLSTHSKETVVEVRSDKEAYQGSWYTAFIVDSIGTDKFLVEYQTLRAVLDDHKYLVYLMGANGEMTVEHSELRPHQEWIGGKWVAASMKDLNAEKIIPVVIEAQTKKVEETEWVNNIGGELLFQGNEEADALCIRPCPHVIQRTDPFEPFDEVDAWYNAAGWVGGVCKVLQGSKFAVYIKGINKLLEFQQSDLMPHQDWIDGIWVILLQDKTQSSETKDKVEEHQMPISARKQWWKSEVTKEA</sequence>
<evidence type="ECO:0000259" key="6">
    <source>
        <dbReference type="SMART" id="SM00743"/>
    </source>
</evidence>
<dbReference type="PRINTS" id="PR00131">
    <property type="entry name" value="GLHYDRLASE1"/>
</dbReference>
<dbReference type="InterPro" id="IPR001360">
    <property type="entry name" value="Glyco_hydro_1"/>
</dbReference>
<keyword evidence="2 7" id="KW-0378">Hydrolase</keyword>
<dbReference type="OrthoDB" id="65569at2759"/>
<feature type="transmembrane region" description="Helical" evidence="5">
    <location>
        <begin position="45"/>
        <end position="76"/>
    </location>
</feature>
<name>A0A7J0GEB3_9ERIC</name>
<evidence type="ECO:0000256" key="1">
    <source>
        <dbReference type="ARBA" id="ARBA00010838"/>
    </source>
</evidence>
<dbReference type="SMART" id="SM00743">
    <property type="entry name" value="Agenet"/>
    <property type="match status" value="2"/>
</dbReference>
<comment type="caution">
    <text evidence="7">The sequence shown here is derived from an EMBL/GenBank/DDBJ whole genome shotgun (WGS) entry which is preliminary data.</text>
</comment>
<evidence type="ECO:0000256" key="3">
    <source>
        <dbReference type="ARBA" id="ARBA00023295"/>
    </source>
</evidence>
<comment type="similarity">
    <text evidence="1">Belongs to the glycosyl hydrolase 1 family.</text>
</comment>
<dbReference type="InterPro" id="IPR017853">
    <property type="entry name" value="GH"/>
</dbReference>
<gene>
    <name evidence="7" type="ORF">Acr_20g0009090</name>
</gene>
<feature type="domain" description="Agenet" evidence="6">
    <location>
        <begin position="827"/>
        <end position="904"/>
    </location>
</feature>
<keyword evidence="5" id="KW-0812">Transmembrane</keyword>
<evidence type="ECO:0000313" key="7">
    <source>
        <dbReference type="EMBL" id="GFZ09101.1"/>
    </source>
</evidence>
<reference evidence="7 8" key="1">
    <citation type="submission" date="2019-07" db="EMBL/GenBank/DDBJ databases">
        <title>De Novo Assembly of kiwifruit Actinidia rufa.</title>
        <authorList>
            <person name="Sugita-Konishi S."/>
            <person name="Sato K."/>
            <person name="Mori E."/>
            <person name="Abe Y."/>
            <person name="Kisaki G."/>
            <person name="Hamano K."/>
            <person name="Suezawa K."/>
            <person name="Otani M."/>
            <person name="Fukuda T."/>
            <person name="Manabe T."/>
            <person name="Gomi K."/>
            <person name="Tabuchi M."/>
            <person name="Akimitsu K."/>
            <person name="Kataoka I."/>
        </authorList>
    </citation>
    <scope>NUCLEOTIDE SEQUENCE [LARGE SCALE GENOMIC DNA]</scope>
    <source>
        <strain evidence="8">cv. Fuchu</strain>
    </source>
</reference>
<dbReference type="Gene3D" id="3.20.20.80">
    <property type="entry name" value="Glycosidases"/>
    <property type="match status" value="1"/>
</dbReference>
<dbReference type="PROSITE" id="PS00572">
    <property type="entry name" value="GLYCOSYL_HYDROL_F1_1"/>
    <property type="match status" value="1"/>
</dbReference>
<keyword evidence="3" id="KW-0326">Glycosidase</keyword>
<accession>A0A7J0GEB3</accession>
<dbReference type="AlphaFoldDB" id="A0A7J0GEB3"/>
<dbReference type="Proteomes" id="UP000585474">
    <property type="component" value="Unassembled WGS sequence"/>
</dbReference>
<evidence type="ECO:0000313" key="8">
    <source>
        <dbReference type="Proteomes" id="UP000585474"/>
    </source>
</evidence>
<evidence type="ECO:0000256" key="4">
    <source>
        <dbReference type="PROSITE-ProRule" id="PRU10055"/>
    </source>
</evidence>
<dbReference type="InterPro" id="IPR018120">
    <property type="entry name" value="Glyco_hydro_1_AS"/>
</dbReference>